<dbReference type="RefSeq" id="WP_005872281.1">
    <property type="nucleotide sequence ID" value="NZ_ACYG01000027.1"/>
</dbReference>
<dbReference type="InterPro" id="IPR001036">
    <property type="entry name" value="Acrflvin-R"/>
</dbReference>
<gene>
    <name evidence="10 14" type="primary">secD</name>
    <name evidence="14" type="ORF">CAMGR0001_1529</name>
</gene>
<comment type="caution">
    <text evidence="14">The sequence shown here is derived from an EMBL/GenBank/DDBJ whole genome shotgun (WGS) entry which is preliminary data.</text>
</comment>
<keyword evidence="2 10" id="KW-0813">Transport</keyword>
<keyword evidence="9 10" id="KW-0472">Membrane</keyword>
<evidence type="ECO:0000259" key="13">
    <source>
        <dbReference type="Pfam" id="PF22599"/>
    </source>
</evidence>
<dbReference type="InterPro" id="IPR022813">
    <property type="entry name" value="SecD/SecF_arch_bac"/>
</dbReference>
<feature type="domain" description="Protein export membrane protein SecD/SecF C-terminal" evidence="11">
    <location>
        <begin position="338"/>
        <end position="499"/>
    </location>
</feature>
<evidence type="ECO:0000256" key="2">
    <source>
        <dbReference type="ARBA" id="ARBA00022448"/>
    </source>
</evidence>
<dbReference type="InterPro" id="IPR055344">
    <property type="entry name" value="SecD_SecF_C_bact"/>
</dbReference>
<dbReference type="eggNOG" id="COG0342">
    <property type="taxonomic scope" value="Bacteria"/>
</dbReference>
<dbReference type="GO" id="GO:0006605">
    <property type="term" value="P:protein targeting"/>
    <property type="evidence" value="ECO:0007669"/>
    <property type="project" value="UniProtKB-UniRule"/>
</dbReference>
<evidence type="ECO:0000259" key="11">
    <source>
        <dbReference type="Pfam" id="PF02355"/>
    </source>
</evidence>
<evidence type="ECO:0000256" key="6">
    <source>
        <dbReference type="ARBA" id="ARBA00022927"/>
    </source>
</evidence>
<keyword evidence="6 10" id="KW-0653">Protein transport</keyword>
<evidence type="ECO:0000256" key="9">
    <source>
        <dbReference type="ARBA" id="ARBA00023136"/>
    </source>
</evidence>
<evidence type="ECO:0000256" key="10">
    <source>
        <dbReference type="HAMAP-Rule" id="MF_01463"/>
    </source>
</evidence>
<dbReference type="InterPro" id="IPR054384">
    <property type="entry name" value="SecDF_P1_head"/>
</dbReference>
<dbReference type="PRINTS" id="PR00702">
    <property type="entry name" value="ACRIFLAVINRP"/>
</dbReference>
<feature type="domain" description="SecDF P1 head subdomain" evidence="13">
    <location>
        <begin position="224"/>
        <end position="335"/>
    </location>
</feature>
<keyword evidence="7 10" id="KW-1133">Transmembrane helix</keyword>
<keyword evidence="15" id="KW-1185">Reference proteome</keyword>
<evidence type="ECO:0000313" key="15">
    <source>
        <dbReference type="Proteomes" id="UP000005709"/>
    </source>
</evidence>
<dbReference type="Gene3D" id="3.30.70.3400">
    <property type="match status" value="1"/>
</dbReference>
<evidence type="ECO:0000256" key="7">
    <source>
        <dbReference type="ARBA" id="ARBA00022989"/>
    </source>
</evidence>
<sequence>MSSKISYRLLIFLAAVIFSAIFAAPSIFQTEKGSKINLGLDLQGGLHMLLEVQSDEAVVSKIKSIAASVNYAAKRDDLLMDGLKLEGDSFEFEILDADEASKFDAILHSAASGLDIQKSGEKYRVTLTPEEVEATKKYAIEQAVETIRNRLDQFGLAEPTVAKQGESYILVELPGVKSAADEQRAKDLIAKAAHLQLMAVDDVRQDRAQTISAADARAYGDVIYPDVKNPNYKYLINEIPVLDGAMLVDAKVAFDQHTNQPIINFTLNSQGAQIFGDFTGKNVGKRLAIVLDGKVYSAPRINERIGGGSGQISGGFNVEEAHDVAIALRSGALLAPVKVSETRSIGPSLGQDSIDKSMAALSLAAVAILIFMIFYYGVAGLFADIALVVNILFLIACMALFGATLTLPGMAGIVLTIGMAVDANVIINERVREVLRTGVSIRQSINKGYENAMSAIVDSNITTLITSAALYAYGTGPVKGFAVTMSIGIVASMITAILGTHGMFELVMDKMEKSKNTALWLGYKVRGGANASV</sequence>
<dbReference type="NCBIfam" id="TIGR00916">
    <property type="entry name" value="2A0604s01"/>
    <property type="match status" value="1"/>
</dbReference>
<protein>
    <recommendedName>
        <fullName evidence="10">Protein translocase subunit SecD</fullName>
    </recommendedName>
</protein>
<dbReference type="Gene3D" id="1.20.1640.10">
    <property type="entry name" value="Multidrug efflux transporter AcrB transmembrane domain"/>
    <property type="match status" value="1"/>
</dbReference>
<dbReference type="GO" id="GO:0043952">
    <property type="term" value="P:protein transport by the Sec complex"/>
    <property type="evidence" value="ECO:0007669"/>
    <property type="project" value="UniProtKB-UniRule"/>
</dbReference>
<comment type="subcellular location">
    <subcellularLocation>
        <location evidence="1 10">Cell membrane</location>
        <topology evidence="1 10">Multi-pass membrane protein</topology>
    </subcellularLocation>
</comment>
<dbReference type="NCBIfam" id="TIGR01129">
    <property type="entry name" value="secD"/>
    <property type="match status" value="1"/>
</dbReference>
<comment type="function">
    <text evidence="10">Part of the Sec protein translocase complex. Interacts with the SecYEG preprotein conducting channel. SecDF uses the proton motive force (PMF) to complete protein translocation after the ATP-dependent function of SecA.</text>
</comment>
<evidence type="ECO:0000256" key="8">
    <source>
        <dbReference type="ARBA" id="ARBA00023010"/>
    </source>
</evidence>
<dbReference type="GO" id="GO:0015450">
    <property type="term" value="F:protein-transporting ATPase activity"/>
    <property type="evidence" value="ECO:0007669"/>
    <property type="project" value="InterPro"/>
</dbReference>
<name>C8PJX8_9BACT</name>
<dbReference type="InterPro" id="IPR005791">
    <property type="entry name" value="SecD"/>
</dbReference>
<dbReference type="InterPro" id="IPR048631">
    <property type="entry name" value="SecD_1st"/>
</dbReference>
<keyword evidence="4" id="KW-0997">Cell inner membrane</keyword>
<feature type="transmembrane region" description="Helical" evidence="10">
    <location>
        <begin position="452"/>
        <end position="474"/>
    </location>
</feature>
<keyword evidence="8 10" id="KW-0811">Translocation</keyword>
<dbReference type="GO" id="GO:0005886">
    <property type="term" value="C:plasma membrane"/>
    <property type="evidence" value="ECO:0007669"/>
    <property type="project" value="UniProtKB-SubCell"/>
</dbReference>
<dbReference type="EMBL" id="ACYG01000027">
    <property type="protein sequence ID" value="EEV17233.1"/>
    <property type="molecule type" value="Genomic_DNA"/>
</dbReference>
<evidence type="ECO:0000256" key="1">
    <source>
        <dbReference type="ARBA" id="ARBA00004651"/>
    </source>
</evidence>
<feature type="transmembrane region" description="Helical" evidence="10">
    <location>
        <begin position="358"/>
        <end position="378"/>
    </location>
</feature>
<reference evidence="14 15" key="1">
    <citation type="submission" date="2009-07" db="EMBL/GenBank/DDBJ databases">
        <authorList>
            <person name="Madupu R."/>
            <person name="Sebastian Y."/>
            <person name="Durkin A.S."/>
            <person name="Torralba M."/>
            <person name="Methe B."/>
            <person name="Sutton G.G."/>
            <person name="Strausberg R.L."/>
            <person name="Nelson K.E."/>
        </authorList>
    </citation>
    <scope>NUCLEOTIDE SEQUENCE [LARGE SCALE GENOMIC DNA]</scope>
    <source>
        <strain evidence="14 15">RM3268</strain>
    </source>
</reference>
<feature type="domain" description="Protein translocase subunit SecDF P1" evidence="12">
    <location>
        <begin position="140"/>
        <end position="202"/>
    </location>
</feature>
<dbReference type="OrthoDB" id="9805019at2"/>
<dbReference type="GO" id="GO:0065002">
    <property type="term" value="P:intracellular protein transmembrane transport"/>
    <property type="evidence" value="ECO:0007669"/>
    <property type="project" value="UniProtKB-UniRule"/>
</dbReference>
<dbReference type="Pfam" id="PF21760">
    <property type="entry name" value="SecD_1st"/>
    <property type="match status" value="1"/>
</dbReference>
<keyword evidence="3 10" id="KW-1003">Cell membrane</keyword>
<dbReference type="PANTHER" id="PTHR30081:SF1">
    <property type="entry name" value="PROTEIN TRANSLOCASE SUBUNIT SECD"/>
    <property type="match status" value="1"/>
</dbReference>
<dbReference type="InterPro" id="IPR048634">
    <property type="entry name" value="SecD_SecF_C"/>
</dbReference>
<dbReference type="Pfam" id="PF22599">
    <property type="entry name" value="SecDF_P1_head"/>
    <property type="match status" value="1"/>
</dbReference>
<dbReference type="SUPFAM" id="SSF82866">
    <property type="entry name" value="Multidrug efflux transporter AcrB transmembrane domain"/>
    <property type="match status" value="1"/>
</dbReference>
<dbReference type="AlphaFoldDB" id="C8PJX8"/>
<dbReference type="Proteomes" id="UP000005709">
    <property type="component" value="Unassembled WGS sequence"/>
</dbReference>
<comment type="similarity">
    <text evidence="10">Belongs to the SecD/SecF family. SecD subfamily.</text>
</comment>
<evidence type="ECO:0000313" key="14">
    <source>
        <dbReference type="EMBL" id="EEV17233.1"/>
    </source>
</evidence>
<feature type="transmembrane region" description="Helical" evidence="10">
    <location>
        <begin position="480"/>
        <end position="504"/>
    </location>
</feature>
<feature type="transmembrane region" description="Helical" evidence="10">
    <location>
        <begin position="385"/>
        <end position="403"/>
    </location>
</feature>
<evidence type="ECO:0000256" key="5">
    <source>
        <dbReference type="ARBA" id="ARBA00022692"/>
    </source>
</evidence>
<dbReference type="FunFam" id="3.30.1360.200:FF:000002">
    <property type="entry name" value="Preprotein translocase subunit SecD"/>
    <property type="match status" value="1"/>
</dbReference>
<dbReference type="HAMAP" id="MF_01463_B">
    <property type="entry name" value="SecD_B"/>
    <property type="match status" value="1"/>
</dbReference>
<evidence type="ECO:0000259" key="12">
    <source>
        <dbReference type="Pfam" id="PF21760"/>
    </source>
</evidence>
<dbReference type="FunFam" id="1.20.1640.10:FF:000004">
    <property type="entry name" value="Protein translocase subunit SecD"/>
    <property type="match status" value="1"/>
</dbReference>
<organism evidence="14 15">
    <name type="scientific">Campylobacter gracilis RM3268</name>
    <dbReference type="NCBI Taxonomy" id="553220"/>
    <lineage>
        <taxon>Bacteria</taxon>
        <taxon>Pseudomonadati</taxon>
        <taxon>Campylobacterota</taxon>
        <taxon>Epsilonproteobacteria</taxon>
        <taxon>Campylobacterales</taxon>
        <taxon>Campylobacteraceae</taxon>
        <taxon>Campylobacter</taxon>
    </lineage>
</organism>
<accession>C8PJX8</accession>
<proteinExistence type="inferred from homology"/>
<dbReference type="STRING" id="824.CGRAC_0715"/>
<evidence type="ECO:0000256" key="3">
    <source>
        <dbReference type="ARBA" id="ARBA00022475"/>
    </source>
</evidence>
<evidence type="ECO:0000256" key="4">
    <source>
        <dbReference type="ARBA" id="ARBA00022519"/>
    </source>
</evidence>
<comment type="subunit">
    <text evidence="10">Forms a complex with SecF. Part of the essential Sec protein translocation apparatus which comprises SecA, SecYEG and auxiliary proteins SecDF. Other proteins may also be involved.</text>
</comment>
<dbReference type="InterPro" id="IPR022646">
    <property type="entry name" value="SecD/SecF_CS"/>
</dbReference>
<dbReference type="Pfam" id="PF07549">
    <property type="entry name" value="Sec_GG"/>
    <property type="match status" value="1"/>
</dbReference>
<dbReference type="Gene3D" id="3.30.1360.200">
    <property type="match status" value="1"/>
</dbReference>
<keyword evidence="5 10" id="KW-0812">Transmembrane</keyword>
<dbReference type="PANTHER" id="PTHR30081">
    <property type="entry name" value="PROTEIN-EXPORT MEMBRANE PROTEIN SEC"/>
    <property type="match status" value="1"/>
</dbReference>
<feature type="transmembrane region" description="Helical" evidence="10">
    <location>
        <begin position="409"/>
        <end position="427"/>
    </location>
</feature>
<dbReference type="Pfam" id="PF02355">
    <property type="entry name" value="SecD_SecF_C"/>
    <property type="match status" value="1"/>
</dbReference>
<comment type="caution">
    <text evidence="10">Lacks conserved residue(s) required for the propagation of feature annotation.</text>
</comment>